<evidence type="ECO:0000256" key="7">
    <source>
        <dbReference type="ARBA" id="ARBA00023180"/>
    </source>
</evidence>
<evidence type="ECO:0000313" key="11">
    <source>
        <dbReference type="Proteomes" id="UP000007798"/>
    </source>
</evidence>
<evidence type="ECO:0000313" key="10">
    <source>
        <dbReference type="EMBL" id="EDW76413.1"/>
    </source>
</evidence>
<protein>
    <submittedName>
        <fullName evidence="10">Uncharacterized protein</fullName>
    </submittedName>
</protein>
<accession>B4MV68</accession>
<feature type="signal peptide" evidence="9">
    <location>
        <begin position="1"/>
        <end position="22"/>
    </location>
</feature>
<keyword evidence="5" id="KW-1133">Transmembrane helix</keyword>
<feature type="chain" id="PRO_5002815805" evidence="9">
    <location>
        <begin position="23"/>
        <end position="151"/>
    </location>
</feature>
<dbReference type="Pfam" id="PF17064">
    <property type="entry name" value="QVR"/>
    <property type="match status" value="1"/>
</dbReference>
<organism evidence="10 11">
    <name type="scientific">Drosophila willistoni</name>
    <name type="common">Fruit fly</name>
    <dbReference type="NCBI Taxonomy" id="7260"/>
    <lineage>
        <taxon>Eukaryota</taxon>
        <taxon>Metazoa</taxon>
        <taxon>Ecdysozoa</taxon>
        <taxon>Arthropoda</taxon>
        <taxon>Hexapoda</taxon>
        <taxon>Insecta</taxon>
        <taxon>Pterygota</taxon>
        <taxon>Neoptera</taxon>
        <taxon>Endopterygota</taxon>
        <taxon>Diptera</taxon>
        <taxon>Brachycera</taxon>
        <taxon>Muscomorpha</taxon>
        <taxon>Ephydroidea</taxon>
        <taxon>Drosophilidae</taxon>
        <taxon>Drosophila</taxon>
        <taxon>Sophophora</taxon>
    </lineage>
</organism>
<sequence length="151" mass="16898">MAMRAFVLTLWLLVMLTDAARAITCYECDSVNNKGCGDGDNFQPDDIAKINCDALEPPDTLQIMYPQRPDTACQTKYYKGLPGQPLFVRRSCYFGDVTSFEFQCDEHPDSVVPFLNFLACSICNDDLCNTAATYKSSNWFLLIALPILLAI</sequence>
<dbReference type="AlphaFoldDB" id="B4MV68"/>
<evidence type="ECO:0000256" key="5">
    <source>
        <dbReference type="ARBA" id="ARBA00022989"/>
    </source>
</evidence>
<comment type="subcellular location">
    <subcellularLocation>
        <location evidence="1">Membrane</location>
        <topology evidence="1">Lipid-anchor</topology>
        <topology evidence="1">GPI-anchor</topology>
    </subcellularLocation>
</comment>
<dbReference type="GO" id="GO:0098552">
    <property type="term" value="C:side of membrane"/>
    <property type="evidence" value="ECO:0007669"/>
    <property type="project" value="UniProtKB-KW"/>
</dbReference>
<evidence type="ECO:0000256" key="8">
    <source>
        <dbReference type="ARBA" id="ARBA00023288"/>
    </source>
</evidence>
<evidence type="ECO:0000256" key="4">
    <source>
        <dbReference type="ARBA" id="ARBA00022729"/>
    </source>
</evidence>
<dbReference type="PhylomeDB" id="B4MV68"/>
<dbReference type="STRING" id="7260.B4MV68"/>
<dbReference type="eggNOG" id="ENOG502T95S">
    <property type="taxonomic scope" value="Eukaryota"/>
</dbReference>
<dbReference type="PANTHER" id="PTHR33562:SF18">
    <property type="entry name" value="BOUDIN-RELATED"/>
    <property type="match status" value="1"/>
</dbReference>
<dbReference type="OMA" id="AVSCYEC"/>
<dbReference type="GO" id="GO:0030431">
    <property type="term" value="P:sleep"/>
    <property type="evidence" value="ECO:0007669"/>
    <property type="project" value="InterPro"/>
</dbReference>
<evidence type="ECO:0000256" key="3">
    <source>
        <dbReference type="ARBA" id="ARBA00022692"/>
    </source>
</evidence>
<name>B4MV68_DROWI</name>
<dbReference type="HOGENOM" id="CLU_119218_1_0_1"/>
<evidence type="ECO:0000256" key="9">
    <source>
        <dbReference type="SAM" id="SignalP"/>
    </source>
</evidence>
<dbReference type="OrthoDB" id="6582325at2759"/>
<dbReference type="InParanoid" id="B4MV68"/>
<keyword evidence="3" id="KW-0812">Transmembrane</keyword>
<dbReference type="Proteomes" id="UP000007798">
    <property type="component" value="Unassembled WGS sequence"/>
</dbReference>
<evidence type="ECO:0000256" key="6">
    <source>
        <dbReference type="ARBA" id="ARBA00023136"/>
    </source>
</evidence>
<keyword evidence="2" id="KW-0336">GPI-anchor</keyword>
<evidence type="ECO:0000256" key="2">
    <source>
        <dbReference type="ARBA" id="ARBA00022622"/>
    </source>
</evidence>
<keyword evidence="8" id="KW-0449">Lipoprotein</keyword>
<dbReference type="InterPro" id="IPR050975">
    <property type="entry name" value="Sleep_regulator"/>
</dbReference>
<keyword evidence="7" id="KW-0325">Glycoprotein</keyword>
<dbReference type="PANTHER" id="PTHR33562">
    <property type="entry name" value="ATILLA, ISOFORM B-RELATED-RELATED"/>
    <property type="match status" value="1"/>
</dbReference>
<proteinExistence type="predicted"/>
<keyword evidence="11" id="KW-1185">Reference proteome</keyword>
<dbReference type="GO" id="GO:0032222">
    <property type="term" value="P:regulation of synaptic transmission, cholinergic"/>
    <property type="evidence" value="ECO:0007669"/>
    <property type="project" value="InterPro"/>
</dbReference>
<dbReference type="EMBL" id="CH963857">
    <property type="protein sequence ID" value="EDW76413.1"/>
    <property type="molecule type" value="Genomic_DNA"/>
</dbReference>
<dbReference type="InterPro" id="IPR031424">
    <property type="entry name" value="QVR-like"/>
</dbReference>
<dbReference type="KEGG" id="dwi:6641986"/>
<reference evidence="10 11" key="1">
    <citation type="journal article" date="2007" name="Nature">
        <title>Evolution of genes and genomes on the Drosophila phylogeny.</title>
        <authorList>
            <consortium name="Drosophila 12 Genomes Consortium"/>
            <person name="Clark A.G."/>
            <person name="Eisen M.B."/>
            <person name="Smith D.R."/>
            <person name="Bergman C.M."/>
            <person name="Oliver B."/>
            <person name="Markow T.A."/>
            <person name="Kaufman T.C."/>
            <person name="Kellis M."/>
            <person name="Gelbart W."/>
            <person name="Iyer V.N."/>
            <person name="Pollard D.A."/>
            <person name="Sackton T.B."/>
            <person name="Larracuente A.M."/>
            <person name="Singh N.D."/>
            <person name="Abad J.P."/>
            <person name="Abt D.N."/>
            <person name="Adryan B."/>
            <person name="Aguade M."/>
            <person name="Akashi H."/>
            <person name="Anderson W.W."/>
            <person name="Aquadro C.F."/>
            <person name="Ardell D.H."/>
            <person name="Arguello R."/>
            <person name="Artieri C.G."/>
            <person name="Barbash D.A."/>
            <person name="Barker D."/>
            <person name="Barsanti P."/>
            <person name="Batterham P."/>
            <person name="Batzoglou S."/>
            <person name="Begun D."/>
            <person name="Bhutkar A."/>
            <person name="Blanco E."/>
            <person name="Bosak S.A."/>
            <person name="Bradley R.K."/>
            <person name="Brand A.D."/>
            <person name="Brent M.R."/>
            <person name="Brooks A.N."/>
            <person name="Brown R.H."/>
            <person name="Butlin R.K."/>
            <person name="Caggese C."/>
            <person name="Calvi B.R."/>
            <person name="Bernardo de Carvalho A."/>
            <person name="Caspi A."/>
            <person name="Castrezana S."/>
            <person name="Celniker S.E."/>
            <person name="Chang J.L."/>
            <person name="Chapple C."/>
            <person name="Chatterji S."/>
            <person name="Chinwalla A."/>
            <person name="Civetta A."/>
            <person name="Clifton S.W."/>
            <person name="Comeron J.M."/>
            <person name="Costello J.C."/>
            <person name="Coyne J.A."/>
            <person name="Daub J."/>
            <person name="David R.G."/>
            <person name="Delcher A.L."/>
            <person name="Delehaunty K."/>
            <person name="Do C.B."/>
            <person name="Ebling H."/>
            <person name="Edwards K."/>
            <person name="Eickbush T."/>
            <person name="Evans J.D."/>
            <person name="Filipski A."/>
            <person name="Findeiss S."/>
            <person name="Freyhult E."/>
            <person name="Fulton L."/>
            <person name="Fulton R."/>
            <person name="Garcia A.C."/>
            <person name="Gardiner A."/>
            <person name="Garfield D.A."/>
            <person name="Garvin B.E."/>
            <person name="Gibson G."/>
            <person name="Gilbert D."/>
            <person name="Gnerre S."/>
            <person name="Godfrey J."/>
            <person name="Good R."/>
            <person name="Gotea V."/>
            <person name="Gravely B."/>
            <person name="Greenberg A.J."/>
            <person name="Griffiths-Jones S."/>
            <person name="Gross S."/>
            <person name="Guigo R."/>
            <person name="Gustafson E.A."/>
            <person name="Haerty W."/>
            <person name="Hahn M.W."/>
            <person name="Halligan D.L."/>
            <person name="Halpern A.L."/>
            <person name="Halter G.M."/>
            <person name="Han M.V."/>
            <person name="Heger A."/>
            <person name="Hillier L."/>
            <person name="Hinrichs A.S."/>
            <person name="Holmes I."/>
            <person name="Hoskins R.A."/>
            <person name="Hubisz M.J."/>
            <person name="Hultmark D."/>
            <person name="Huntley M.A."/>
            <person name="Jaffe D.B."/>
            <person name="Jagadeeshan S."/>
            <person name="Jeck W.R."/>
            <person name="Johnson J."/>
            <person name="Jones C.D."/>
            <person name="Jordan W.C."/>
            <person name="Karpen G.H."/>
            <person name="Kataoka E."/>
            <person name="Keightley P.D."/>
            <person name="Kheradpour P."/>
            <person name="Kirkness E.F."/>
            <person name="Koerich L.B."/>
            <person name="Kristiansen K."/>
            <person name="Kudrna D."/>
            <person name="Kulathinal R.J."/>
            <person name="Kumar S."/>
            <person name="Kwok R."/>
            <person name="Lander E."/>
            <person name="Langley C.H."/>
            <person name="Lapoint R."/>
            <person name="Lazzaro B.P."/>
            <person name="Lee S.J."/>
            <person name="Levesque L."/>
            <person name="Li R."/>
            <person name="Lin C.F."/>
            <person name="Lin M.F."/>
            <person name="Lindblad-Toh K."/>
            <person name="Llopart A."/>
            <person name="Long M."/>
            <person name="Low L."/>
            <person name="Lozovsky E."/>
            <person name="Lu J."/>
            <person name="Luo M."/>
            <person name="Machado C.A."/>
            <person name="Makalowski W."/>
            <person name="Marzo M."/>
            <person name="Matsuda M."/>
            <person name="Matzkin L."/>
            <person name="McAllister B."/>
            <person name="McBride C.S."/>
            <person name="McKernan B."/>
            <person name="McKernan K."/>
            <person name="Mendez-Lago M."/>
            <person name="Minx P."/>
            <person name="Mollenhauer M.U."/>
            <person name="Montooth K."/>
            <person name="Mount S.M."/>
            <person name="Mu X."/>
            <person name="Myers E."/>
            <person name="Negre B."/>
            <person name="Newfeld S."/>
            <person name="Nielsen R."/>
            <person name="Noor M.A."/>
            <person name="O'Grady P."/>
            <person name="Pachter L."/>
            <person name="Papaceit M."/>
            <person name="Parisi M.J."/>
            <person name="Parisi M."/>
            <person name="Parts L."/>
            <person name="Pedersen J.S."/>
            <person name="Pesole G."/>
            <person name="Phillippy A.M."/>
            <person name="Ponting C.P."/>
            <person name="Pop M."/>
            <person name="Porcelli D."/>
            <person name="Powell J.R."/>
            <person name="Prohaska S."/>
            <person name="Pruitt K."/>
            <person name="Puig M."/>
            <person name="Quesneville H."/>
            <person name="Ram K.R."/>
            <person name="Rand D."/>
            <person name="Rasmussen M.D."/>
            <person name="Reed L.K."/>
            <person name="Reenan R."/>
            <person name="Reily A."/>
            <person name="Remington K.A."/>
            <person name="Rieger T.T."/>
            <person name="Ritchie M.G."/>
            <person name="Robin C."/>
            <person name="Rogers Y.H."/>
            <person name="Rohde C."/>
            <person name="Rozas J."/>
            <person name="Rubenfield M.J."/>
            <person name="Ruiz A."/>
            <person name="Russo S."/>
            <person name="Salzberg S.L."/>
            <person name="Sanchez-Gracia A."/>
            <person name="Saranga D.J."/>
            <person name="Sato H."/>
            <person name="Schaeffer S.W."/>
            <person name="Schatz M.C."/>
            <person name="Schlenke T."/>
            <person name="Schwartz R."/>
            <person name="Segarra C."/>
            <person name="Singh R.S."/>
            <person name="Sirot L."/>
            <person name="Sirota M."/>
            <person name="Sisneros N.B."/>
            <person name="Smith C.D."/>
            <person name="Smith T.F."/>
            <person name="Spieth J."/>
            <person name="Stage D.E."/>
            <person name="Stark A."/>
            <person name="Stephan W."/>
            <person name="Strausberg R.L."/>
            <person name="Strempel S."/>
            <person name="Sturgill D."/>
            <person name="Sutton G."/>
            <person name="Sutton G.G."/>
            <person name="Tao W."/>
            <person name="Teichmann S."/>
            <person name="Tobari Y.N."/>
            <person name="Tomimura Y."/>
            <person name="Tsolas J.M."/>
            <person name="Valente V.L."/>
            <person name="Venter E."/>
            <person name="Venter J.C."/>
            <person name="Vicario S."/>
            <person name="Vieira F.G."/>
            <person name="Vilella A.J."/>
            <person name="Villasante A."/>
            <person name="Walenz B."/>
            <person name="Wang J."/>
            <person name="Wasserman M."/>
            <person name="Watts T."/>
            <person name="Wilson D."/>
            <person name="Wilson R.K."/>
            <person name="Wing R.A."/>
            <person name="Wolfner M.F."/>
            <person name="Wong A."/>
            <person name="Wong G.K."/>
            <person name="Wu C.I."/>
            <person name="Wu G."/>
            <person name="Yamamoto D."/>
            <person name="Yang H.P."/>
            <person name="Yang S.P."/>
            <person name="Yorke J.A."/>
            <person name="Yoshida K."/>
            <person name="Zdobnov E."/>
            <person name="Zhang P."/>
            <person name="Zhang Y."/>
            <person name="Zimin A.V."/>
            <person name="Baldwin J."/>
            <person name="Abdouelleil A."/>
            <person name="Abdulkadir J."/>
            <person name="Abebe A."/>
            <person name="Abera B."/>
            <person name="Abreu J."/>
            <person name="Acer S.C."/>
            <person name="Aftuck L."/>
            <person name="Alexander A."/>
            <person name="An P."/>
            <person name="Anderson E."/>
            <person name="Anderson S."/>
            <person name="Arachi H."/>
            <person name="Azer M."/>
            <person name="Bachantsang P."/>
            <person name="Barry A."/>
            <person name="Bayul T."/>
            <person name="Berlin A."/>
            <person name="Bessette D."/>
            <person name="Bloom T."/>
            <person name="Blye J."/>
            <person name="Boguslavskiy L."/>
            <person name="Bonnet C."/>
            <person name="Boukhgalter B."/>
            <person name="Bourzgui I."/>
            <person name="Brown A."/>
            <person name="Cahill P."/>
            <person name="Channer S."/>
            <person name="Cheshatsang Y."/>
            <person name="Chuda L."/>
            <person name="Citroen M."/>
            <person name="Collymore A."/>
            <person name="Cooke P."/>
            <person name="Costello M."/>
            <person name="D'Aco K."/>
            <person name="Daza R."/>
            <person name="De Haan G."/>
            <person name="DeGray S."/>
            <person name="DeMaso C."/>
            <person name="Dhargay N."/>
            <person name="Dooley K."/>
            <person name="Dooley E."/>
            <person name="Doricent M."/>
            <person name="Dorje P."/>
            <person name="Dorjee K."/>
            <person name="Dupes A."/>
            <person name="Elong R."/>
            <person name="Falk J."/>
            <person name="Farina A."/>
            <person name="Faro S."/>
            <person name="Ferguson D."/>
            <person name="Fisher S."/>
            <person name="Foley C.D."/>
            <person name="Franke A."/>
            <person name="Friedrich D."/>
            <person name="Gadbois L."/>
            <person name="Gearin G."/>
            <person name="Gearin C.R."/>
            <person name="Giannoukos G."/>
            <person name="Goode T."/>
            <person name="Graham J."/>
            <person name="Grandbois E."/>
            <person name="Grewal S."/>
            <person name="Gyaltsen K."/>
            <person name="Hafez N."/>
            <person name="Hagos B."/>
            <person name="Hall J."/>
            <person name="Henson C."/>
            <person name="Hollinger A."/>
            <person name="Honan T."/>
            <person name="Huard M.D."/>
            <person name="Hughes L."/>
            <person name="Hurhula B."/>
            <person name="Husby M.E."/>
            <person name="Kamat A."/>
            <person name="Kanga B."/>
            <person name="Kashin S."/>
            <person name="Khazanovich D."/>
            <person name="Kisner P."/>
            <person name="Lance K."/>
            <person name="Lara M."/>
            <person name="Lee W."/>
            <person name="Lennon N."/>
            <person name="Letendre F."/>
            <person name="LeVine R."/>
            <person name="Lipovsky A."/>
            <person name="Liu X."/>
            <person name="Liu J."/>
            <person name="Liu S."/>
            <person name="Lokyitsang T."/>
            <person name="Lokyitsang Y."/>
            <person name="Lubonja R."/>
            <person name="Lui A."/>
            <person name="MacDonald P."/>
            <person name="Magnisalis V."/>
            <person name="Maru K."/>
            <person name="Matthews C."/>
            <person name="McCusker W."/>
            <person name="McDonough S."/>
            <person name="Mehta T."/>
            <person name="Meldrim J."/>
            <person name="Meneus L."/>
            <person name="Mihai O."/>
            <person name="Mihalev A."/>
            <person name="Mihova T."/>
            <person name="Mittelman R."/>
            <person name="Mlenga V."/>
            <person name="Montmayeur A."/>
            <person name="Mulrain L."/>
            <person name="Navidi A."/>
            <person name="Naylor J."/>
            <person name="Negash T."/>
            <person name="Nguyen T."/>
            <person name="Nguyen N."/>
            <person name="Nicol R."/>
            <person name="Norbu C."/>
            <person name="Norbu N."/>
            <person name="Novod N."/>
            <person name="O'Neill B."/>
            <person name="Osman S."/>
            <person name="Markiewicz E."/>
            <person name="Oyono O.L."/>
            <person name="Patti C."/>
            <person name="Phunkhang P."/>
            <person name="Pierre F."/>
            <person name="Priest M."/>
            <person name="Raghuraman S."/>
            <person name="Rege F."/>
            <person name="Reyes R."/>
            <person name="Rise C."/>
            <person name="Rogov P."/>
            <person name="Ross K."/>
            <person name="Ryan E."/>
            <person name="Settipalli S."/>
            <person name="Shea T."/>
            <person name="Sherpa N."/>
            <person name="Shi L."/>
            <person name="Shih D."/>
            <person name="Sparrow T."/>
            <person name="Spaulding J."/>
            <person name="Stalker J."/>
            <person name="Stange-Thomann N."/>
            <person name="Stavropoulos S."/>
            <person name="Stone C."/>
            <person name="Strader C."/>
            <person name="Tesfaye S."/>
            <person name="Thomson T."/>
            <person name="Thoulutsang Y."/>
            <person name="Thoulutsang D."/>
            <person name="Topham K."/>
            <person name="Topping I."/>
            <person name="Tsamla T."/>
            <person name="Vassiliev H."/>
            <person name="Vo A."/>
            <person name="Wangchuk T."/>
            <person name="Wangdi T."/>
            <person name="Weiand M."/>
            <person name="Wilkinson J."/>
            <person name="Wilson A."/>
            <person name="Yadav S."/>
            <person name="Young G."/>
            <person name="Yu Q."/>
            <person name="Zembek L."/>
            <person name="Zhong D."/>
            <person name="Zimmer A."/>
            <person name="Zwirko Z."/>
            <person name="Jaffe D.B."/>
            <person name="Alvarez P."/>
            <person name="Brockman W."/>
            <person name="Butler J."/>
            <person name="Chin C."/>
            <person name="Gnerre S."/>
            <person name="Grabherr M."/>
            <person name="Kleber M."/>
            <person name="Mauceli E."/>
            <person name="MacCallum I."/>
        </authorList>
    </citation>
    <scope>NUCLEOTIDE SEQUENCE [LARGE SCALE GENOMIC DNA]</scope>
    <source>
        <strain evidence="11">Tucson 14030-0811.24</strain>
    </source>
</reference>
<keyword evidence="6" id="KW-0472">Membrane</keyword>
<evidence type="ECO:0000256" key="1">
    <source>
        <dbReference type="ARBA" id="ARBA00004589"/>
    </source>
</evidence>
<keyword evidence="4 9" id="KW-0732">Signal</keyword>
<gene>
    <name evidence="10" type="primary">Dwil\GK15446</name>
    <name evidence="10" type="ORF">Dwil_GK15446</name>
</gene>